<name>A0A5B7JB60_PORTR</name>
<keyword evidence="2" id="KW-1185">Reference proteome</keyword>
<gene>
    <name evidence="1" type="ORF">E2C01_084598</name>
</gene>
<dbReference type="EMBL" id="VSRR010081702">
    <property type="protein sequence ID" value="MPC89644.1"/>
    <property type="molecule type" value="Genomic_DNA"/>
</dbReference>
<evidence type="ECO:0000313" key="2">
    <source>
        <dbReference type="Proteomes" id="UP000324222"/>
    </source>
</evidence>
<dbReference type="AlphaFoldDB" id="A0A5B7JB60"/>
<proteinExistence type="predicted"/>
<accession>A0A5B7JB60</accession>
<sequence>MRPSERQQGTGKIRRNECRISGRGYWCFLSGTPAVRLIWSWRIAPGQVWPSVPGGDTSGREKDHGFLLSFPSLRYCSSPSSPQAQRVMGDTHYSHHTLLVAR</sequence>
<dbReference type="Proteomes" id="UP000324222">
    <property type="component" value="Unassembled WGS sequence"/>
</dbReference>
<reference evidence="1 2" key="1">
    <citation type="submission" date="2019-05" db="EMBL/GenBank/DDBJ databases">
        <title>Another draft genome of Portunus trituberculatus and its Hox gene families provides insights of decapod evolution.</title>
        <authorList>
            <person name="Jeong J.-H."/>
            <person name="Song I."/>
            <person name="Kim S."/>
            <person name="Choi T."/>
            <person name="Kim D."/>
            <person name="Ryu S."/>
            <person name="Kim W."/>
        </authorList>
    </citation>
    <scope>NUCLEOTIDE SEQUENCE [LARGE SCALE GENOMIC DNA]</scope>
    <source>
        <tissue evidence="1">Muscle</tissue>
    </source>
</reference>
<comment type="caution">
    <text evidence="1">The sequence shown here is derived from an EMBL/GenBank/DDBJ whole genome shotgun (WGS) entry which is preliminary data.</text>
</comment>
<organism evidence="1 2">
    <name type="scientific">Portunus trituberculatus</name>
    <name type="common">Swimming crab</name>
    <name type="synonym">Neptunus trituberculatus</name>
    <dbReference type="NCBI Taxonomy" id="210409"/>
    <lineage>
        <taxon>Eukaryota</taxon>
        <taxon>Metazoa</taxon>
        <taxon>Ecdysozoa</taxon>
        <taxon>Arthropoda</taxon>
        <taxon>Crustacea</taxon>
        <taxon>Multicrustacea</taxon>
        <taxon>Malacostraca</taxon>
        <taxon>Eumalacostraca</taxon>
        <taxon>Eucarida</taxon>
        <taxon>Decapoda</taxon>
        <taxon>Pleocyemata</taxon>
        <taxon>Brachyura</taxon>
        <taxon>Eubrachyura</taxon>
        <taxon>Portunoidea</taxon>
        <taxon>Portunidae</taxon>
        <taxon>Portuninae</taxon>
        <taxon>Portunus</taxon>
    </lineage>
</organism>
<evidence type="ECO:0000313" key="1">
    <source>
        <dbReference type="EMBL" id="MPC89644.1"/>
    </source>
</evidence>
<protein>
    <submittedName>
        <fullName evidence="1">Uncharacterized protein</fullName>
    </submittedName>
</protein>